<protein>
    <recommendedName>
        <fullName evidence="4">Lipoprotein</fullName>
    </recommendedName>
</protein>
<evidence type="ECO:0008006" key="4">
    <source>
        <dbReference type="Google" id="ProtNLM"/>
    </source>
</evidence>
<gene>
    <name evidence="2" type="ORF">G9H71_13180</name>
</gene>
<feature type="compositionally biased region" description="Basic and acidic residues" evidence="1">
    <location>
        <begin position="153"/>
        <end position="169"/>
    </location>
</feature>
<dbReference type="Proteomes" id="UP000800981">
    <property type="component" value="Unassembled WGS sequence"/>
</dbReference>
<proteinExistence type="predicted"/>
<evidence type="ECO:0000313" key="3">
    <source>
        <dbReference type="Proteomes" id="UP000800981"/>
    </source>
</evidence>
<dbReference type="RefSeq" id="WP_166282558.1">
    <property type="nucleotide sequence ID" value="NZ_JAANNP010000010.1"/>
</dbReference>
<evidence type="ECO:0000256" key="1">
    <source>
        <dbReference type="SAM" id="MobiDB-lite"/>
    </source>
</evidence>
<accession>A0ABX0GYS1</accession>
<name>A0ABX0GYS1_9ACTN</name>
<comment type="caution">
    <text evidence="2">The sequence shown here is derived from an EMBL/GenBank/DDBJ whole genome shotgun (WGS) entry which is preliminary data.</text>
</comment>
<sequence>MRIRAAGALVACAALTTGCGGDGVVGAVGGGATCVANYPYYRSVPELVSASDVIVVAVPGTQEERGIDYGSGSEEDHRVWPLEVRRVLRGEVPAGAPLEVKQMSCSDEPRLKQGEAQLLFLGTYPDTPGMPASLINPEQGQYVLDDAGMPRPVRDNQLRPGMDEVERLSHSIPAR</sequence>
<organism evidence="2 3">
    <name type="scientific">Motilibacter deserti</name>
    <dbReference type="NCBI Taxonomy" id="2714956"/>
    <lineage>
        <taxon>Bacteria</taxon>
        <taxon>Bacillati</taxon>
        <taxon>Actinomycetota</taxon>
        <taxon>Actinomycetes</taxon>
        <taxon>Motilibacterales</taxon>
        <taxon>Motilibacteraceae</taxon>
        <taxon>Motilibacter</taxon>
    </lineage>
</organism>
<dbReference type="EMBL" id="JAANNP010000010">
    <property type="protein sequence ID" value="NHC14735.1"/>
    <property type="molecule type" value="Genomic_DNA"/>
</dbReference>
<feature type="region of interest" description="Disordered" evidence="1">
    <location>
        <begin position="153"/>
        <end position="175"/>
    </location>
</feature>
<dbReference type="PROSITE" id="PS51257">
    <property type="entry name" value="PROKAR_LIPOPROTEIN"/>
    <property type="match status" value="1"/>
</dbReference>
<keyword evidence="3" id="KW-1185">Reference proteome</keyword>
<reference evidence="2 3" key="1">
    <citation type="submission" date="2020-03" db="EMBL/GenBank/DDBJ databases">
        <title>Two novel Motilibacter sp.</title>
        <authorList>
            <person name="Liu S."/>
        </authorList>
    </citation>
    <scope>NUCLEOTIDE SEQUENCE [LARGE SCALE GENOMIC DNA]</scope>
    <source>
        <strain evidence="2 3">E257</strain>
    </source>
</reference>
<evidence type="ECO:0000313" key="2">
    <source>
        <dbReference type="EMBL" id="NHC14735.1"/>
    </source>
</evidence>